<evidence type="ECO:0000259" key="5">
    <source>
        <dbReference type="Pfam" id="PF14420"/>
    </source>
</evidence>
<comment type="caution">
    <text evidence="6">The sequence shown here is derived from an EMBL/GenBank/DDBJ whole genome shotgun (WGS) entry which is preliminary data.</text>
</comment>
<dbReference type="InterPro" id="IPR036770">
    <property type="entry name" value="Ankyrin_rpt-contain_sf"/>
</dbReference>
<feature type="compositionally biased region" description="Basic and acidic residues" evidence="4">
    <location>
        <begin position="1135"/>
        <end position="1144"/>
    </location>
</feature>
<gene>
    <name evidence="6" type="ORF">NPX13_g945</name>
</gene>
<dbReference type="Proteomes" id="UP001148614">
    <property type="component" value="Unassembled WGS sequence"/>
</dbReference>
<keyword evidence="2 3" id="KW-0040">ANK repeat</keyword>
<dbReference type="Pfam" id="PF14420">
    <property type="entry name" value="Clr5"/>
    <property type="match status" value="1"/>
</dbReference>
<sequence>MSSDNWEQYKAIICYLYRTENRPLRDVSLYMQQEHSFSKKNHQYQFQLKKWGIRKNARKKDWKDLRRTLEKREGKQSEVTRFGIPLSPSKIRKELQRYTHIPTASEFGRRWPRLLSIIEKVTWPSLPWFNFKNTVLLHTLWDPSSFLRAFSTTLTSRPLIFDFQEGIPFNPLYGILGRRVDVRKAIFHFTHALPDDDVNEQQGTNTVAQKDPLFSTAAETLKLIFFHISNNTIPSFIGPLQKDRDQFVLQFVEAVLRTNPEMLSRILFGRCTTTQVIREAVYKSAIREKHYMIVSRLLESKSVDPDLTFPNYDPVRNRFMLNRGSLKLVWKKQKFVWSGIEEAAYSSDTRLGKLLLDAGASLGDDLTTNILEITCAASGNPNSRLKFMQLLVEHGAFNKHSALRCPCQGSKLISAITISIARSDNRMLEFLIGKEASINISQYSEDAQCNCCANWSADVLEDLKIGCTPLHIAIASRNKELIERLLQPVISHPPQVSMHIICEAILVSCLAGDVDTASTLLDRHPSLVANDSAWTTITPLAATSWSKEDSTIAEMLLGLGADIGPTQNDRLRKTSMPAPIHVAAYHGNAGLVQKLLDRGANCNVRFKTYTHSYPLLEKTSHGSPLQYALAGRNLETAKLLIPHSNLLGLELIYALFLRDDALISAITSRGIDVMWARRSPFPSGTILEAAIEISNMEAIRLYFTSGGSYRPQALWPATMAAIRSKDHSIVRLLASHRPVGEIDSNEATSLVLAIHEHEWELVFFLLQDPFLPGLALETGCRGRLPRSEIQSPLWAAILSENCSVIDAITKRGYVPQPQDIWALEADIHESIRQIFWCRFPLETMDLFCRKALVSFAIYHKNTQKLNQYIKLVDCLDFSCPPVEGCMLSYQLEASSPLHLAASYGDTESVRILLDAGAEVDYVYLESDKRETALQHAASRRNLDVVRLLLDRGARVNTAPPSWNGATALQYSAILGDLNMAQLLISRGADINALPARVDGRTALEGASEHGRLDMVQFLLEMGARIDGEMRIYYVRSVMFAKQENHQAIANYLKEYGSWGERDEVLHDRPFTRHQEVHFRYDEEIDDWRIRRMKSRRNNSGEWDRYSVGSSHGSDSSSDELNSSSDESEEEEEEEGRNKSDRDKGGGSYDGGVSSQAWYDMDLTIAGSSNLNNKGKQVMAYDLSSSQMSISRRVIEVDDGIEDANVAQSDVGYNVAEGGTGDRSATNQLELWEHTSKSRQGVYHFERSSGTPEINHVNSQVLGLDEMETESAGGAFFGVSWADAVGYPDDQLEVWRPGSIVGGGLNTETSNYGLGNDPTDGENITLDVAEEEWEGPFTGFGPLTFLSV</sequence>
<keyword evidence="7" id="KW-1185">Reference proteome</keyword>
<dbReference type="InterPro" id="IPR025676">
    <property type="entry name" value="Clr5_dom"/>
</dbReference>
<dbReference type="PANTHER" id="PTHR24123">
    <property type="entry name" value="ANKYRIN REPEAT-CONTAINING"/>
    <property type="match status" value="1"/>
</dbReference>
<proteinExistence type="predicted"/>
<dbReference type="SMART" id="SM00248">
    <property type="entry name" value="ANK"/>
    <property type="match status" value="11"/>
</dbReference>
<dbReference type="PRINTS" id="PR01415">
    <property type="entry name" value="ANKYRIN"/>
</dbReference>
<accession>A0A9W8TQM5</accession>
<feature type="repeat" description="ANK" evidence="3">
    <location>
        <begin position="998"/>
        <end position="1030"/>
    </location>
</feature>
<feature type="repeat" description="ANK" evidence="3">
    <location>
        <begin position="575"/>
        <end position="607"/>
    </location>
</feature>
<evidence type="ECO:0000256" key="3">
    <source>
        <dbReference type="PROSITE-ProRule" id="PRU00023"/>
    </source>
</evidence>
<keyword evidence="1" id="KW-0677">Repeat</keyword>
<dbReference type="PROSITE" id="PS50297">
    <property type="entry name" value="ANK_REP_REGION"/>
    <property type="match status" value="6"/>
</dbReference>
<feature type="repeat" description="ANK" evidence="3">
    <location>
        <begin position="928"/>
        <end position="960"/>
    </location>
</feature>
<dbReference type="Gene3D" id="1.25.40.20">
    <property type="entry name" value="Ankyrin repeat-containing domain"/>
    <property type="match status" value="3"/>
</dbReference>
<dbReference type="InterPro" id="IPR051165">
    <property type="entry name" value="Multifunctional_ANK_Repeat"/>
</dbReference>
<evidence type="ECO:0000256" key="1">
    <source>
        <dbReference type="ARBA" id="ARBA00022737"/>
    </source>
</evidence>
<evidence type="ECO:0000313" key="7">
    <source>
        <dbReference type="Proteomes" id="UP001148614"/>
    </source>
</evidence>
<dbReference type="PANTHER" id="PTHR24123:SF33">
    <property type="entry name" value="PROTEIN HOS4"/>
    <property type="match status" value="1"/>
</dbReference>
<feature type="compositionally biased region" description="Acidic residues" evidence="4">
    <location>
        <begin position="1125"/>
        <end position="1134"/>
    </location>
</feature>
<dbReference type="Pfam" id="PF00023">
    <property type="entry name" value="Ank"/>
    <property type="match status" value="1"/>
</dbReference>
<evidence type="ECO:0000313" key="6">
    <source>
        <dbReference type="EMBL" id="KAJ3579623.1"/>
    </source>
</evidence>
<dbReference type="InterPro" id="IPR002110">
    <property type="entry name" value="Ankyrin_rpt"/>
</dbReference>
<feature type="repeat" description="ANK" evidence="3">
    <location>
        <begin position="963"/>
        <end position="995"/>
    </location>
</feature>
<dbReference type="SUPFAM" id="SSF48403">
    <property type="entry name" value="Ankyrin repeat"/>
    <property type="match status" value="2"/>
</dbReference>
<feature type="repeat" description="ANK" evidence="3">
    <location>
        <begin position="892"/>
        <end position="920"/>
    </location>
</feature>
<organism evidence="6 7">
    <name type="scientific">Xylaria arbuscula</name>
    <dbReference type="NCBI Taxonomy" id="114810"/>
    <lineage>
        <taxon>Eukaryota</taxon>
        <taxon>Fungi</taxon>
        <taxon>Dikarya</taxon>
        <taxon>Ascomycota</taxon>
        <taxon>Pezizomycotina</taxon>
        <taxon>Sordariomycetes</taxon>
        <taxon>Xylariomycetidae</taxon>
        <taxon>Xylariales</taxon>
        <taxon>Xylariaceae</taxon>
        <taxon>Xylaria</taxon>
    </lineage>
</organism>
<protein>
    <recommendedName>
        <fullName evidence="5">Clr5 domain-containing protein</fullName>
    </recommendedName>
</protein>
<feature type="region of interest" description="Disordered" evidence="4">
    <location>
        <begin position="1100"/>
        <end position="1152"/>
    </location>
</feature>
<evidence type="ECO:0000256" key="4">
    <source>
        <dbReference type="SAM" id="MobiDB-lite"/>
    </source>
</evidence>
<evidence type="ECO:0000256" key="2">
    <source>
        <dbReference type="ARBA" id="ARBA00023043"/>
    </source>
</evidence>
<dbReference type="EMBL" id="JANPWZ010000076">
    <property type="protein sequence ID" value="KAJ3579623.1"/>
    <property type="molecule type" value="Genomic_DNA"/>
</dbReference>
<dbReference type="PROSITE" id="PS50088">
    <property type="entry name" value="ANK_REPEAT"/>
    <property type="match status" value="6"/>
</dbReference>
<feature type="domain" description="Clr5" evidence="5">
    <location>
        <begin position="3"/>
        <end position="55"/>
    </location>
</feature>
<dbReference type="Pfam" id="PF12796">
    <property type="entry name" value="Ank_2"/>
    <property type="match status" value="2"/>
</dbReference>
<name>A0A9W8TQM5_9PEZI</name>
<reference evidence="6" key="1">
    <citation type="submission" date="2022-07" db="EMBL/GenBank/DDBJ databases">
        <title>Genome Sequence of Xylaria arbuscula.</title>
        <authorList>
            <person name="Buettner E."/>
        </authorList>
    </citation>
    <scope>NUCLEOTIDE SEQUENCE</scope>
    <source>
        <strain evidence="6">VT107</strain>
    </source>
</reference>
<feature type="compositionally biased region" description="Low complexity" evidence="4">
    <location>
        <begin position="1106"/>
        <end position="1124"/>
    </location>
</feature>
<dbReference type="VEuPathDB" id="FungiDB:F4678DRAFT_135985"/>
<feature type="repeat" description="ANK" evidence="3">
    <location>
        <begin position="465"/>
        <end position="487"/>
    </location>
</feature>